<gene>
    <name evidence="4" type="ORF">DW885_11230</name>
    <name evidence="3" type="ORF">DWV67_12655</name>
    <name evidence="2" type="ORF">DWX78_09065</name>
    <name evidence="5" type="ORF">DWZ24_02660</name>
</gene>
<dbReference type="Proteomes" id="UP000266376">
    <property type="component" value="Unassembled WGS sequence"/>
</dbReference>
<evidence type="ECO:0000313" key="6">
    <source>
        <dbReference type="Proteomes" id="UP000266376"/>
    </source>
</evidence>
<dbReference type="EMBL" id="QRQQ01000002">
    <property type="protein sequence ID" value="RHN18143.1"/>
    <property type="molecule type" value="Genomic_DNA"/>
</dbReference>
<keyword evidence="1" id="KW-1133">Transmembrane helix</keyword>
<dbReference type="Proteomes" id="UP000285981">
    <property type="component" value="Unassembled WGS sequence"/>
</dbReference>
<dbReference type="Proteomes" id="UP000285652">
    <property type="component" value="Unassembled WGS sequence"/>
</dbReference>
<keyword evidence="1" id="KW-0812">Transmembrane</keyword>
<dbReference type="GeneID" id="92865727"/>
<sequence>MNSDKDIPLLSSIYKSKHTGRASASTRKKGSITVEAAMAVPIFFFATLALVLLLELLSVQTAVRSGLQEAGKKLAVQAVEVPAVIPSNLERDVVNSIGAERLERSIVEGGSSGINCNQSYLSPFTGIGEIQASYQVRIPVPGFSIAPISYKETMRIKAWTGYEAGGFGEEDDQIVYVTDTGVVYHKNPHCTHLDLSIHAAASSELNSLRNESGGKYHACEKCVHGSSMGGSVYITDQGDRYHNSLTCSGLKRTVYTARISEVPGKRACSKCGGK</sequence>
<reference evidence="6 7" key="1">
    <citation type="submission" date="2018-08" db="EMBL/GenBank/DDBJ databases">
        <title>A genome reference for cultivated species of the human gut microbiota.</title>
        <authorList>
            <person name="Zou Y."/>
            <person name="Xue W."/>
            <person name="Luo G."/>
        </authorList>
    </citation>
    <scope>NUCLEOTIDE SEQUENCE [LARGE SCALE GENOMIC DNA]</scope>
    <source>
        <strain evidence="3 6">AF12-11</strain>
        <strain evidence="2 9">AF21-25</strain>
        <strain evidence="5 8">AF31-13BH</strain>
        <strain evidence="4 7">AM40-15AC</strain>
    </source>
</reference>
<dbReference type="EMBL" id="QSAJ01000035">
    <property type="protein sequence ID" value="RGW51093.1"/>
    <property type="molecule type" value="Genomic_DNA"/>
</dbReference>
<dbReference type="EMBL" id="QRVU01000041">
    <property type="protein sequence ID" value="RGS69938.1"/>
    <property type="molecule type" value="Genomic_DNA"/>
</dbReference>
<protein>
    <submittedName>
        <fullName evidence="3">Pilus assembly protein</fullName>
    </submittedName>
</protein>
<evidence type="ECO:0000256" key="1">
    <source>
        <dbReference type="SAM" id="Phobius"/>
    </source>
</evidence>
<evidence type="ECO:0000313" key="4">
    <source>
        <dbReference type="EMBL" id="RHB38220.1"/>
    </source>
</evidence>
<evidence type="ECO:0000313" key="8">
    <source>
        <dbReference type="Proteomes" id="UP000285652"/>
    </source>
</evidence>
<dbReference type="EMBL" id="QSGQ01000007">
    <property type="protein sequence ID" value="RHB38220.1"/>
    <property type="molecule type" value="Genomic_DNA"/>
</dbReference>
<dbReference type="RefSeq" id="WP_005335011.1">
    <property type="nucleotide sequence ID" value="NZ_AP031430.1"/>
</dbReference>
<proteinExistence type="predicted"/>
<name>A0A395XIE2_9FIRM</name>
<feature type="transmembrane region" description="Helical" evidence="1">
    <location>
        <begin position="36"/>
        <end position="57"/>
    </location>
</feature>
<dbReference type="AlphaFoldDB" id="A0A395XIE2"/>
<accession>A0A395XIE2</accession>
<organism evidence="3 6">
    <name type="scientific">Dorea formicigenerans</name>
    <dbReference type="NCBI Taxonomy" id="39486"/>
    <lineage>
        <taxon>Bacteria</taxon>
        <taxon>Bacillati</taxon>
        <taxon>Bacillota</taxon>
        <taxon>Clostridia</taxon>
        <taxon>Lachnospirales</taxon>
        <taxon>Lachnospiraceae</taxon>
        <taxon>Dorea</taxon>
    </lineage>
</organism>
<evidence type="ECO:0000313" key="7">
    <source>
        <dbReference type="Proteomes" id="UP000284883"/>
    </source>
</evidence>
<evidence type="ECO:0000313" key="3">
    <source>
        <dbReference type="EMBL" id="RGW51093.1"/>
    </source>
</evidence>
<comment type="caution">
    <text evidence="3">The sequence shown here is derived from an EMBL/GenBank/DDBJ whole genome shotgun (WGS) entry which is preliminary data.</text>
</comment>
<keyword evidence="1" id="KW-0472">Membrane</keyword>
<evidence type="ECO:0000313" key="2">
    <source>
        <dbReference type="EMBL" id="RGS69938.1"/>
    </source>
</evidence>
<evidence type="ECO:0000313" key="5">
    <source>
        <dbReference type="EMBL" id="RHN18143.1"/>
    </source>
</evidence>
<evidence type="ECO:0000313" key="9">
    <source>
        <dbReference type="Proteomes" id="UP000285981"/>
    </source>
</evidence>
<dbReference type="Proteomes" id="UP000284883">
    <property type="component" value="Unassembled WGS sequence"/>
</dbReference>